<evidence type="ECO:0000256" key="1">
    <source>
        <dbReference type="PROSITE-ProRule" id="PRU00371"/>
    </source>
</evidence>
<dbReference type="Pfam" id="PF02944">
    <property type="entry name" value="BESS"/>
    <property type="match status" value="1"/>
</dbReference>
<keyword evidence="6" id="KW-1185">Reference proteome</keyword>
<dbReference type="PROSITE" id="PS51031">
    <property type="entry name" value="BESS"/>
    <property type="match status" value="1"/>
</dbReference>
<dbReference type="PROSITE" id="PS51029">
    <property type="entry name" value="MADF"/>
    <property type="match status" value="1"/>
</dbReference>
<dbReference type="Pfam" id="PF10545">
    <property type="entry name" value="MADF_DNA_bdg"/>
    <property type="match status" value="1"/>
</dbReference>
<evidence type="ECO:0000259" key="4">
    <source>
        <dbReference type="PROSITE" id="PS51031"/>
    </source>
</evidence>
<dbReference type="GO" id="GO:0006357">
    <property type="term" value="P:regulation of transcription by RNA polymerase II"/>
    <property type="evidence" value="ECO:0007669"/>
    <property type="project" value="TreeGrafter"/>
</dbReference>
<name>A0A834K0B2_VESPE</name>
<dbReference type="EMBL" id="JACSDY010000020">
    <property type="protein sequence ID" value="KAF7396836.1"/>
    <property type="molecule type" value="Genomic_DNA"/>
</dbReference>
<feature type="compositionally biased region" description="Low complexity" evidence="2">
    <location>
        <begin position="388"/>
        <end position="408"/>
    </location>
</feature>
<feature type="domain" description="MADF" evidence="3">
    <location>
        <begin position="6"/>
        <end position="97"/>
    </location>
</feature>
<feature type="domain" description="BESS" evidence="4">
    <location>
        <begin position="196"/>
        <end position="235"/>
    </location>
</feature>
<feature type="region of interest" description="Disordered" evidence="2">
    <location>
        <begin position="366"/>
        <end position="408"/>
    </location>
</feature>
<reference evidence="5" key="1">
    <citation type="journal article" date="2020" name="G3 (Bethesda)">
        <title>High-Quality Assemblies for Three Invasive Social Wasps from the &lt;i&gt;Vespula&lt;/i&gt; Genus.</title>
        <authorList>
            <person name="Harrop T.W.R."/>
            <person name="Guhlin J."/>
            <person name="McLaughlin G.M."/>
            <person name="Permina E."/>
            <person name="Stockwell P."/>
            <person name="Gilligan J."/>
            <person name="Le Lec M.F."/>
            <person name="Gruber M.A.M."/>
            <person name="Quinn O."/>
            <person name="Lovegrove M."/>
            <person name="Duncan E.J."/>
            <person name="Remnant E.J."/>
            <person name="Van Eeckhoven J."/>
            <person name="Graham B."/>
            <person name="Knapp R.A."/>
            <person name="Langford K.W."/>
            <person name="Kronenberg Z."/>
            <person name="Press M.O."/>
            <person name="Eacker S.M."/>
            <person name="Wilson-Rankin E.E."/>
            <person name="Purcell J."/>
            <person name="Lester P.J."/>
            <person name="Dearden P.K."/>
        </authorList>
    </citation>
    <scope>NUCLEOTIDE SEQUENCE</scope>
    <source>
        <strain evidence="5">Volc-1</strain>
    </source>
</reference>
<sequence>MFDTERFIEEIEKRPAIYDVNRSEYNDRNAKMSAWEEVCQVMVPNWTRLSDEERNMEGIYAKELAREVEKYTRLFHERVQTAATEVPETGFGTPEAEKRDEDSSRSRITNTAGNQCKSEESEGEGDNPVIEESDVPLAHAVPSLTTGREYVQTGASFKMCPRYPKQLCETSLTSFDNEIHDILSSHSGQRVAIDEEDYDKMFLLSLLPTIRQIPEEKKLDVRIQMQQGKAKRKKGSFLGDCVGLLPRIGGRCPLLPDVGAGCSHGQDAESAAILESKMFTAVKKFLTTSPLVNKVKFLMTRQNSGVVGKTGGEEKTSECPSRMSVRTTTIVSTTQTTMTTATRTPAITSPPLSVLSKESDAIVPSIGSTESQVQVQSQVQDIKGESSGGSDTAFPSSSSSSSTVVPMTDSTKLSSNALMSFPASPQKLAAQPRKITAITKSQMRGELPLDRKDPSLLTFLILMSDDNLTTLGITNTINETKIS</sequence>
<dbReference type="AlphaFoldDB" id="A0A834K0B2"/>
<evidence type="ECO:0000256" key="2">
    <source>
        <dbReference type="SAM" id="MobiDB-lite"/>
    </source>
</evidence>
<feature type="compositionally biased region" description="Basic and acidic residues" evidence="2">
    <location>
        <begin position="95"/>
        <end position="105"/>
    </location>
</feature>
<dbReference type="InterPro" id="IPR039353">
    <property type="entry name" value="TF_Adf1"/>
</dbReference>
<dbReference type="Proteomes" id="UP000600918">
    <property type="component" value="Unassembled WGS sequence"/>
</dbReference>
<comment type="caution">
    <text evidence="5">The sequence shown here is derived from an EMBL/GenBank/DDBJ whole genome shotgun (WGS) entry which is preliminary data.</text>
</comment>
<comment type="subcellular location">
    <subcellularLocation>
        <location evidence="1">Nucleus</location>
    </subcellularLocation>
</comment>
<organism evidence="5 6">
    <name type="scientific">Vespula pensylvanica</name>
    <name type="common">Western yellow jacket</name>
    <name type="synonym">Wasp</name>
    <dbReference type="NCBI Taxonomy" id="30213"/>
    <lineage>
        <taxon>Eukaryota</taxon>
        <taxon>Metazoa</taxon>
        <taxon>Ecdysozoa</taxon>
        <taxon>Arthropoda</taxon>
        <taxon>Hexapoda</taxon>
        <taxon>Insecta</taxon>
        <taxon>Pterygota</taxon>
        <taxon>Neoptera</taxon>
        <taxon>Endopterygota</taxon>
        <taxon>Hymenoptera</taxon>
        <taxon>Apocrita</taxon>
        <taxon>Aculeata</taxon>
        <taxon>Vespoidea</taxon>
        <taxon>Vespidae</taxon>
        <taxon>Vespinae</taxon>
        <taxon>Vespula</taxon>
    </lineage>
</organism>
<evidence type="ECO:0000259" key="3">
    <source>
        <dbReference type="PROSITE" id="PS51029"/>
    </source>
</evidence>
<gene>
    <name evidence="5" type="ORF">H0235_016373</name>
</gene>
<feature type="compositionally biased region" description="Low complexity" evidence="2">
    <location>
        <begin position="371"/>
        <end position="380"/>
    </location>
</feature>
<evidence type="ECO:0000313" key="6">
    <source>
        <dbReference type="Proteomes" id="UP000600918"/>
    </source>
</evidence>
<evidence type="ECO:0008006" key="7">
    <source>
        <dbReference type="Google" id="ProtNLM"/>
    </source>
</evidence>
<proteinExistence type="predicted"/>
<feature type="region of interest" description="Disordered" evidence="2">
    <location>
        <begin position="85"/>
        <end position="129"/>
    </location>
</feature>
<dbReference type="GO" id="GO:0003677">
    <property type="term" value="F:DNA binding"/>
    <property type="evidence" value="ECO:0007669"/>
    <property type="project" value="InterPro"/>
</dbReference>
<dbReference type="PANTHER" id="PTHR12243">
    <property type="entry name" value="MADF DOMAIN TRANSCRIPTION FACTOR"/>
    <property type="match status" value="1"/>
</dbReference>
<accession>A0A834K0B2</accession>
<dbReference type="InterPro" id="IPR006578">
    <property type="entry name" value="MADF-dom"/>
</dbReference>
<dbReference type="GO" id="GO:0005634">
    <property type="term" value="C:nucleus"/>
    <property type="evidence" value="ECO:0007669"/>
    <property type="project" value="UniProtKB-SubCell"/>
</dbReference>
<evidence type="ECO:0000313" key="5">
    <source>
        <dbReference type="EMBL" id="KAF7396836.1"/>
    </source>
</evidence>
<dbReference type="PANTHER" id="PTHR12243:SF69">
    <property type="entry name" value="SI:CH73-59F11.3"/>
    <property type="match status" value="1"/>
</dbReference>
<feature type="compositionally biased region" description="Polar residues" evidence="2">
    <location>
        <begin position="106"/>
        <end position="116"/>
    </location>
</feature>
<dbReference type="GO" id="GO:0005667">
    <property type="term" value="C:transcription regulator complex"/>
    <property type="evidence" value="ECO:0007669"/>
    <property type="project" value="TreeGrafter"/>
</dbReference>
<dbReference type="InterPro" id="IPR004210">
    <property type="entry name" value="BESS_motif"/>
</dbReference>
<keyword evidence="1" id="KW-0539">Nucleus</keyword>
<protein>
    <recommendedName>
        <fullName evidence="7">MADF domain-containing protein</fullName>
    </recommendedName>
</protein>